<dbReference type="InterPro" id="IPR028096">
    <property type="entry name" value="EfeO_Cupredoxin"/>
</dbReference>
<evidence type="ECO:0000256" key="2">
    <source>
        <dbReference type="ARBA" id="ARBA00022723"/>
    </source>
</evidence>
<keyword evidence="1" id="KW-0813">Transport</keyword>
<keyword evidence="8" id="KW-1185">Reference proteome</keyword>
<evidence type="ECO:0000313" key="7">
    <source>
        <dbReference type="EMBL" id="MBB6734481.1"/>
    </source>
</evidence>
<dbReference type="SUPFAM" id="SSF49503">
    <property type="entry name" value="Cupredoxins"/>
    <property type="match status" value="1"/>
</dbReference>
<dbReference type="EMBL" id="JACJVO010000033">
    <property type="protein sequence ID" value="MBB6734481.1"/>
    <property type="molecule type" value="Genomic_DNA"/>
</dbReference>
<keyword evidence="2" id="KW-0479">Metal-binding</keyword>
<evidence type="ECO:0000256" key="3">
    <source>
        <dbReference type="ARBA" id="ARBA00022982"/>
    </source>
</evidence>
<dbReference type="InterPro" id="IPR050845">
    <property type="entry name" value="Cu-binding_ET"/>
</dbReference>
<dbReference type="PANTHER" id="PTHR38439">
    <property type="entry name" value="AURACYANIN-B"/>
    <property type="match status" value="1"/>
</dbReference>
<organism evidence="7 8">
    <name type="scientific">Cohnella zeiphila</name>
    <dbReference type="NCBI Taxonomy" id="2761120"/>
    <lineage>
        <taxon>Bacteria</taxon>
        <taxon>Bacillati</taxon>
        <taxon>Bacillota</taxon>
        <taxon>Bacilli</taxon>
        <taxon>Bacillales</taxon>
        <taxon>Paenibacillaceae</taxon>
        <taxon>Cohnella</taxon>
    </lineage>
</organism>
<comment type="caution">
    <text evidence="7">The sequence shown here is derived from an EMBL/GenBank/DDBJ whole genome shotgun (WGS) entry which is preliminary data.</text>
</comment>
<dbReference type="GO" id="GO:0005507">
    <property type="term" value="F:copper ion binding"/>
    <property type="evidence" value="ECO:0007669"/>
    <property type="project" value="TreeGrafter"/>
</dbReference>
<accession>A0A7X0VXZ8</accession>
<feature type="chain" id="PRO_5038984231" evidence="5">
    <location>
        <begin position="21"/>
        <end position="121"/>
    </location>
</feature>
<dbReference type="Pfam" id="PF13473">
    <property type="entry name" value="Cupredoxin_1"/>
    <property type="match status" value="1"/>
</dbReference>
<keyword evidence="4" id="KW-0186">Copper</keyword>
<feature type="signal peptide" evidence="5">
    <location>
        <begin position="1"/>
        <end position="20"/>
    </location>
</feature>
<protein>
    <submittedName>
        <fullName evidence="7">Cupredoxin domain-containing protein</fullName>
    </submittedName>
</protein>
<evidence type="ECO:0000259" key="6">
    <source>
        <dbReference type="Pfam" id="PF13473"/>
    </source>
</evidence>
<gene>
    <name evidence="7" type="ORF">H7C18_26490</name>
</gene>
<keyword evidence="3" id="KW-0249">Electron transport</keyword>
<name>A0A7X0VXZ8_9BACL</name>
<dbReference type="PROSITE" id="PS51257">
    <property type="entry name" value="PROKAR_LIPOPROTEIN"/>
    <property type="match status" value="1"/>
</dbReference>
<dbReference type="RefSeq" id="WP_185132137.1">
    <property type="nucleotide sequence ID" value="NZ_JACJVO010000033.1"/>
</dbReference>
<keyword evidence="5" id="KW-0732">Signal</keyword>
<dbReference type="InterPro" id="IPR008972">
    <property type="entry name" value="Cupredoxin"/>
</dbReference>
<evidence type="ECO:0000256" key="5">
    <source>
        <dbReference type="SAM" id="SignalP"/>
    </source>
</evidence>
<sequence>MKKWMLSVGFVFTLSAFATACASSDAQNAASTGAADQAITISAKNFEFDQKEIRLKKGDTVRFTLKNSQGRHAIHIDGYDKDIKDNDTVTFTANRTGRFKFVCSNMCGKGHSDMVGTLIVE</sequence>
<dbReference type="AlphaFoldDB" id="A0A7X0VXZ8"/>
<evidence type="ECO:0000313" key="8">
    <source>
        <dbReference type="Proteomes" id="UP000564644"/>
    </source>
</evidence>
<dbReference type="Gene3D" id="2.60.40.420">
    <property type="entry name" value="Cupredoxins - blue copper proteins"/>
    <property type="match status" value="1"/>
</dbReference>
<dbReference type="Proteomes" id="UP000564644">
    <property type="component" value="Unassembled WGS sequence"/>
</dbReference>
<evidence type="ECO:0000256" key="1">
    <source>
        <dbReference type="ARBA" id="ARBA00022448"/>
    </source>
</evidence>
<dbReference type="PANTHER" id="PTHR38439:SF2">
    <property type="entry name" value="OUTER MEMBRANE PROTEIN H.8"/>
    <property type="match status" value="1"/>
</dbReference>
<feature type="domain" description="EfeO-type cupredoxin-like" evidence="6">
    <location>
        <begin position="15"/>
        <end position="120"/>
    </location>
</feature>
<proteinExistence type="predicted"/>
<reference evidence="7 8" key="1">
    <citation type="submission" date="2020-08" db="EMBL/GenBank/DDBJ databases">
        <title>Cohnella phylogeny.</title>
        <authorList>
            <person name="Dunlap C."/>
        </authorList>
    </citation>
    <scope>NUCLEOTIDE SEQUENCE [LARGE SCALE GENOMIC DNA]</scope>
    <source>
        <strain evidence="7 8">CBP 2801</strain>
    </source>
</reference>
<evidence type="ECO:0000256" key="4">
    <source>
        <dbReference type="ARBA" id="ARBA00023008"/>
    </source>
</evidence>